<keyword evidence="2 8" id="KW-0489">Methyltransferase</keyword>
<dbReference type="GO" id="GO:0003886">
    <property type="term" value="F:DNA (cytosine-5-)-methyltransferase activity"/>
    <property type="evidence" value="ECO:0007669"/>
    <property type="project" value="UniProtKB-EC"/>
</dbReference>
<dbReference type="GO" id="GO:0032259">
    <property type="term" value="P:methylation"/>
    <property type="evidence" value="ECO:0007669"/>
    <property type="project" value="UniProtKB-KW"/>
</dbReference>
<organism evidence="13 14">
    <name type="scientific">Pholiota conissans</name>
    <dbReference type="NCBI Taxonomy" id="109636"/>
    <lineage>
        <taxon>Eukaryota</taxon>
        <taxon>Fungi</taxon>
        <taxon>Dikarya</taxon>
        <taxon>Basidiomycota</taxon>
        <taxon>Agaricomycotina</taxon>
        <taxon>Agaricomycetes</taxon>
        <taxon>Agaricomycetidae</taxon>
        <taxon>Agaricales</taxon>
        <taxon>Agaricineae</taxon>
        <taxon>Strophariaceae</taxon>
        <taxon>Pholiota</taxon>
    </lineage>
</organism>
<comment type="caution">
    <text evidence="13">The sequence shown here is derived from an EMBL/GenBank/DDBJ whole genome shotgun (WGS) entry which is preliminary data.</text>
</comment>
<dbReference type="InterPro" id="IPR022702">
    <property type="entry name" value="Cytosine_MeTrfase1_RFD"/>
</dbReference>
<dbReference type="Gene3D" id="3.40.50.150">
    <property type="entry name" value="Vaccinia Virus protein VP39"/>
    <property type="match status" value="1"/>
</dbReference>
<dbReference type="OrthoDB" id="5376140at2759"/>
<dbReference type="PROSITE" id="PS00094">
    <property type="entry name" value="C5_MTASE_1"/>
    <property type="match status" value="1"/>
</dbReference>
<proteinExistence type="inferred from homology"/>
<comment type="subcellular location">
    <subcellularLocation>
        <location evidence="1">Nucleus</location>
    </subcellularLocation>
</comment>
<feature type="domain" description="BAH" evidence="12">
    <location>
        <begin position="649"/>
        <end position="770"/>
    </location>
</feature>
<dbReference type="EC" id="2.1.1.37" evidence="10"/>
<dbReference type="InterPro" id="IPR001025">
    <property type="entry name" value="BAH_dom"/>
</dbReference>
<evidence type="ECO:0000256" key="1">
    <source>
        <dbReference type="ARBA" id="ARBA00004123"/>
    </source>
</evidence>
<dbReference type="Gene3D" id="3.90.120.10">
    <property type="entry name" value="DNA Methylase, subunit A, domain 2"/>
    <property type="match status" value="1"/>
</dbReference>
<dbReference type="GO" id="GO:0005634">
    <property type="term" value="C:nucleus"/>
    <property type="evidence" value="ECO:0007669"/>
    <property type="project" value="UniProtKB-SubCell"/>
</dbReference>
<sequence length="1303" mass="147241">MANPRLIPYVDIPYNADARRHLKQAYGSQPQPSFGPQPLQPRDGHLSPRKRRRLPERQSQEAVGIDSYSVKRLRASPTASDFKLESSRSRSPIPPDTQPSSLPESSKSENSNGSIEMPQMDELPSCTYTSTEDEIDEDEDLIVLGESSPAENDETIPIRTLDDFTIYDGGTLQLISVAELLQIHYSQRKYHASGIVRPWANSEHDASGIEDELDEDGDGNSEEATSRDRVTLSNILDFNLHAEDDGKYRVDPKMYIRTQFAWYILERPSGIFNPYFSPFWLQHHFLHLVVSASIEDPRITYTQFVDQLLDIDKKADFIVPSEAILDRKLRPEDLESDDVLAYIMVNLPDICMNIGIKISRVPLVRKILGDMYYDFDTAVSNPQVLSRSSASARQGATHANTSARATKTFLTPTVNHIAKDFFVGSLEASESAFVHDADGGLASAHHHKTHYSDPKQIIWGKRLQKHEAVYESAIIDGVIYSMGDIVMVAPDVKEISAPLSVNTYANQQFCQIRYFFEEKSPMGVVKKFHGLWFNHGSKTILQETSHSKALYLLDSCDDNLVTSVFKKCNVQIMQSGDDEVVDDRAHASNNFHCGLLYDSKTASFCDLPPNALAIDKGCKSCFACDLYQQSLDKKTIKHVTDGSLVIHGVIYHVNDYVYLTPSEYGSKLLDIGQIISISEVEVTIHFLGRYDDYVHQQKKLEAGKNQLLFDEKRLYFTHHKQAIPLHRLDGICYVQHFVHVQKVEKWTSDNDHYYLCQTGDINHLDFMQQKDFSFCELCYSKDHQRRKNAEKFSQSNSKLIGLELFSGAGGLGTGMNLSGFVETKYAVEISPSAAKTYVKNHSDTIVYCQDSSSLLKHAIIHSSNPEKTIPLLSLDGQTYCPPLPDKHAQVDFIFGGPPCQSFSHANHTKRQNDIRSTMPCNMLSYVEYYNPTYFLLENVAGFLSHRLYSTHQMESGAVVETEINMGMVKFVMRALIALGYQVCFKLLQAAQYGVPQSRRRVIFWGAKRGVPLPGFPIPMYAYVKGMHRVNLPTGDILEPPTRSKNPDVFHQYAPLQPITVNAAIGDLPKFDWINPHQILKKTKQMQHEDTHRCKKLKIPSFCAAFDESRKKISWNSLPGFPKGAMYNSMPQNLFQKWLRQDMEDGNGEVEVLGQYTMQFNSRVVEATCTVPLAPGACHRDLPQSLLPAYANKKKNRVFYGRMDGNGFFKCIVTQLSPLLKNQWPLHPSQKRIITVREAARCQGFPDNYEFESVDNRPAKIVEDQLKQIGNAVAVPFALALGKELGEAMILAWEKKQREGSILL</sequence>
<comment type="catalytic activity">
    <reaction evidence="10">
        <text>a 2'-deoxycytidine in DNA + S-adenosyl-L-methionine = a 5-methyl-2'-deoxycytidine in DNA + S-adenosyl-L-homocysteine + H(+)</text>
        <dbReference type="Rhea" id="RHEA:13681"/>
        <dbReference type="Rhea" id="RHEA-COMP:11369"/>
        <dbReference type="Rhea" id="RHEA-COMP:11370"/>
        <dbReference type="ChEBI" id="CHEBI:15378"/>
        <dbReference type="ChEBI" id="CHEBI:57856"/>
        <dbReference type="ChEBI" id="CHEBI:59789"/>
        <dbReference type="ChEBI" id="CHEBI:85452"/>
        <dbReference type="ChEBI" id="CHEBI:85454"/>
        <dbReference type="EC" id="2.1.1.37"/>
    </reaction>
</comment>
<dbReference type="InterPro" id="IPR043151">
    <property type="entry name" value="BAH_sf"/>
</dbReference>
<dbReference type="GO" id="GO:0003677">
    <property type="term" value="F:DNA binding"/>
    <property type="evidence" value="ECO:0007669"/>
    <property type="project" value="UniProtKB-KW"/>
</dbReference>
<evidence type="ECO:0000256" key="5">
    <source>
        <dbReference type="ARBA" id="ARBA00022737"/>
    </source>
</evidence>
<dbReference type="Pfam" id="PF01426">
    <property type="entry name" value="BAH"/>
    <property type="match status" value="1"/>
</dbReference>
<comment type="similarity">
    <text evidence="8 9">Belongs to the class I-like SAM-binding methyltransferase superfamily. C5-methyltransferase family.</text>
</comment>
<keyword evidence="4 8" id="KW-0949">S-adenosyl-L-methionine</keyword>
<gene>
    <name evidence="13" type="ORF">BDN70DRAFT_355846</name>
</gene>
<feature type="active site" evidence="8">
    <location>
        <position position="899"/>
    </location>
</feature>
<evidence type="ECO:0000256" key="8">
    <source>
        <dbReference type="PROSITE-ProRule" id="PRU01016"/>
    </source>
</evidence>
<evidence type="ECO:0000256" key="3">
    <source>
        <dbReference type="ARBA" id="ARBA00022679"/>
    </source>
</evidence>
<dbReference type="Proteomes" id="UP000807469">
    <property type="component" value="Unassembled WGS sequence"/>
</dbReference>
<evidence type="ECO:0000256" key="11">
    <source>
        <dbReference type="SAM" id="MobiDB-lite"/>
    </source>
</evidence>
<dbReference type="InterPro" id="IPR001525">
    <property type="entry name" value="C5_MeTfrase"/>
</dbReference>
<feature type="compositionally biased region" description="Low complexity" evidence="11">
    <location>
        <begin position="99"/>
        <end position="112"/>
    </location>
</feature>
<dbReference type="Gene3D" id="2.30.30.490">
    <property type="match status" value="2"/>
</dbReference>
<dbReference type="GO" id="GO:0044027">
    <property type="term" value="P:negative regulation of gene expression via chromosomal CpG island methylation"/>
    <property type="evidence" value="ECO:0007669"/>
    <property type="project" value="TreeGrafter"/>
</dbReference>
<dbReference type="PANTHER" id="PTHR10629:SF52">
    <property type="entry name" value="DNA (CYTOSINE-5)-METHYLTRANSFERASE 1"/>
    <property type="match status" value="1"/>
</dbReference>
<dbReference type="Pfam" id="PF00145">
    <property type="entry name" value="DNA_methylase"/>
    <property type="match status" value="1"/>
</dbReference>
<feature type="domain" description="BAH" evidence="12">
    <location>
        <begin position="478"/>
        <end position="608"/>
    </location>
</feature>
<dbReference type="PROSITE" id="PS51038">
    <property type="entry name" value="BAH"/>
    <property type="match status" value="2"/>
</dbReference>
<dbReference type="SUPFAM" id="SSF53335">
    <property type="entry name" value="S-adenosyl-L-methionine-dependent methyltransferases"/>
    <property type="match status" value="1"/>
</dbReference>
<keyword evidence="14" id="KW-1185">Reference proteome</keyword>
<accession>A0A9P5YRE9</accession>
<evidence type="ECO:0000256" key="10">
    <source>
        <dbReference type="RuleBase" id="RU000417"/>
    </source>
</evidence>
<dbReference type="GO" id="GO:0003682">
    <property type="term" value="F:chromatin binding"/>
    <property type="evidence" value="ECO:0007669"/>
    <property type="project" value="InterPro"/>
</dbReference>
<evidence type="ECO:0000256" key="4">
    <source>
        <dbReference type="ARBA" id="ARBA00022691"/>
    </source>
</evidence>
<evidence type="ECO:0000256" key="7">
    <source>
        <dbReference type="ARBA" id="ARBA00023242"/>
    </source>
</evidence>
<dbReference type="InterPro" id="IPR029063">
    <property type="entry name" value="SAM-dependent_MTases_sf"/>
</dbReference>
<name>A0A9P5YRE9_9AGAR</name>
<dbReference type="PANTHER" id="PTHR10629">
    <property type="entry name" value="CYTOSINE-SPECIFIC METHYLTRANSFERASE"/>
    <property type="match status" value="1"/>
</dbReference>
<dbReference type="Pfam" id="PF12047">
    <property type="entry name" value="DNMT1-RFD"/>
    <property type="match status" value="1"/>
</dbReference>
<dbReference type="NCBIfam" id="TIGR00675">
    <property type="entry name" value="dcm"/>
    <property type="match status" value="1"/>
</dbReference>
<dbReference type="InterPro" id="IPR050390">
    <property type="entry name" value="C5-Methyltransferase"/>
</dbReference>
<keyword evidence="7" id="KW-0539">Nucleus</keyword>
<dbReference type="PROSITE" id="PS51679">
    <property type="entry name" value="SAM_MT_C5"/>
    <property type="match status" value="1"/>
</dbReference>
<dbReference type="PRINTS" id="PR00105">
    <property type="entry name" value="C5METTRFRASE"/>
</dbReference>
<evidence type="ECO:0000256" key="6">
    <source>
        <dbReference type="ARBA" id="ARBA00023125"/>
    </source>
</evidence>
<protein>
    <recommendedName>
        <fullName evidence="10">Cytosine-specific methyltransferase</fullName>
        <ecNumber evidence="10">2.1.1.37</ecNumber>
    </recommendedName>
</protein>
<feature type="region of interest" description="Disordered" evidence="11">
    <location>
        <begin position="23"/>
        <end position="125"/>
    </location>
</feature>
<evidence type="ECO:0000256" key="2">
    <source>
        <dbReference type="ARBA" id="ARBA00022603"/>
    </source>
</evidence>
<dbReference type="SMART" id="SM00439">
    <property type="entry name" value="BAH"/>
    <property type="match status" value="2"/>
</dbReference>
<keyword evidence="5" id="KW-0677">Repeat</keyword>
<dbReference type="InterPro" id="IPR018117">
    <property type="entry name" value="C5_DNA_meth_AS"/>
</dbReference>
<evidence type="ECO:0000256" key="9">
    <source>
        <dbReference type="RuleBase" id="RU000416"/>
    </source>
</evidence>
<evidence type="ECO:0000313" key="13">
    <source>
        <dbReference type="EMBL" id="KAF9473771.1"/>
    </source>
</evidence>
<dbReference type="EMBL" id="MU155417">
    <property type="protein sequence ID" value="KAF9473771.1"/>
    <property type="molecule type" value="Genomic_DNA"/>
</dbReference>
<reference evidence="13" key="1">
    <citation type="submission" date="2020-11" db="EMBL/GenBank/DDBJ databases">
        <authorList>
            <consortium name="DOE Joint Genome Institute"/>
            <person name="Ahrendt S."/>
            <person name="Riley R."/>
            <person name="Andreopoulos W."/>
            <person name="Labutti K."/>
            <person name="Pangilinan J."/>
            <person name="Ruiz-Duenas F.J."/>
            <person name="Barrasa J.M."/>
            <person name="Sanchez-Garcia M."/>
            <person name="Camarero S."/>
            <person name="Miyauchi S."/>
            <person name="Serrano A."/>
            <person name="Linde D."/>
            <person name="Babiker R."/>
            <person name="Drula E."/>
            <person name="Ayuso-Fernandez I."/>
            <person name="Pacheco R."/>
            <person name="Padilla G."/>
            <person name="Ferreira P."/>
            <person name="Barriuso J."/>
            <person name="Kellner H."/>
            <person name="Castanera R."/>
            <person name="Alfaro M."/>
            <person name="Ramirez L."/>
            <person name="Pisabarro A.G."/>
            <person name="Kuo A."/>
            <person name="Tritt A."/>
            <person name="Lipzen A."/>
            <person name="He G."/>
            <person name="Yan M."/>
            <person name="Ng V."/>
            <person name="Cullen D."/>
            <person name="Martin F."/>
            <person name="Rosso M.-N."/>
            <person name="Henrissat B."/>
            <person name="Hibbett D."/>
            <person name="Martinez A.T."/>
            <person name="Grigoriev I.V."/>
        </authorList>
    </citation>
    <scope>NUCLEOTIDE SEQUENCE</scope>
    <source>
        <strain evidence="13">CIRM-BRFM 674</strain>
    </source>
</reference>
<keyword evidence="3 8" id="KW-0808">Transferase</keyword>
<evidence type="ECO:0000259" key="12">
    <source>
        <dbReference type="PROSITE" id="PS51038"/>
    </source>
</evidence>
<evidence type="ECO:0000313" key="14">
    <source>
        <dbReference type="Proteomes" id="UP000807469"/>
    </source>
</evidence>
<keyword evidence="6" id="KW-0238">DNA-binding</keyword>